<sequence length="116" mass="12914">MGSPQCLLCTFMLLDPAAIGIRRRLVTLTILRVHFPVCAGAREIPIIANALMKTFGISHTMHTLVGDEYRRGESLVATHFLAIVPTLQQHYQKLSSCKYGYAITTSYSIPPVFLSY</sequence>
<evidence type="ECO:0000313" key="2">
    <source>
        <dbReference type="Proteomes" id="UP001497700"/>
    </source>
</evidence>
<gene>
    <name evidence="1" type="ORF">F4820DRAFT_37057</name>
</gene>
<evidence type="ECO:0000313" key="1">
    <source>
        <dbReference type="EMBL" id="KAI4862082.1"/>
    </source>
</evidence>
<dbReference type="Proteomes" id="UP001497700">
    <property type="component" value="Unassembled WGS sequence"/>
</dbReference>
<accession>A0ACB9YS67</accession>
<dbReference type="EMBL" id="MU393534">
    <property type="protein sequence ID" value="KAI4862082.1"/>
    <property type="molecule type" value="Genomic_DNA"/>
</dbReference>
<organism evidence="1 2">
    <name type="scientific">Hypoxylon rubiginosum</name>
    <dbReference type="NCBI Taxonomy" id="110542"/>
    <lineage>
        <taxon>Eukaryota</taxon>
        <taxon>Fungi</taxon>
        <taxon>Dikarya</taxon>
        <taxon>Ascomycota</taxon>
        <taxon>Pezizomycotina</taxon>
        <taxon>Sordariomycetes</taxon>
        <taxon>Xylariomycetidae</taxon>
        <taxon>Xylariales</taxon>
        <taxon>Hypoxylaceae</taxon>
        <taxon>Hypoxylon</taxon>
    </lineage>
</organism>
<keyword evidence="2" id="KW-1185">Reference proteome</keyword>
<protein>
    <submittedName>
        <fullName evidence="1">Uncharacterized protein</fullName>
    </submittedName>
</protein>
<comment type="caution">
    <text evidence="1">The sequence shown here is derived from an EMBL/GenBank/DDBJ whole genome shotgun (WGS) entry which is preliminary data.</text>
</comment>
<name>A0ACB9YS67_9PEZI</name>
<reference evidence="1 2" key="1">
    <citation type="journal article" date="2022" name="New Phytol.">
        <title>Ecological generalism drives hyperdiversity of secondary metabolite gene clusters in xylarialean endophytes.</title>
        <authorList>
            <person name="Franco M.E.E."/>
            <person name="Wisecaver J.H."/>
            <person name="Arnold A.E."/>
            <person name="Ju Y.M."/>
            <person name="Slot J.C."/>
            <person name="Ahrendt S."/>
            <person name="Moore L.P."/>
            <person name="Eastman K.E."/>
            <person name="Scott K."/>
            <person name="Konkel Z."/>
            <person name="Mondo S.J."/>
            <person name="Kuo A."/>
            <person name="Hayes R.D."/>
            <person name="Haridas S."/>
            <person name="Andreopoulos B."/>
            <person name="Riley R."/>
            <person name="LaButti K."/>
            <person name="Pangilinan J."/>
            <person name="Lipzen A."/>
            <person name="Amirebrahimi M."/>
            <person name="Yan J."/>
            <person name="Adam C."/>
            <person name="Keymanesh K."/>
            <person name="Ng V."/>
            <person name="Louie K."/>
            <person name="Northen T."/>
            <person name="Drula E."/>
            <person name="Henrissat B."/>
            <person name="Hsieh H.M."/>
            <person name="Youens-Clark K."/>
            <person name="Lutzoni F."/>
            <person name="Miadlikowska J."/>
            <person name="Eastwood D.C."/>
            <person name="Hamelin R.C."/>
            <person name="Grigoriev I.V."/>
            <person name="U'Ren J.M."/>
        </authorList>
    </citation>
    <scope>NUCLEOTIDE SEQUENCE [LARGE SCALE GENOMIC DNA]</scope>
    <source>
        <strain evidence="1 2">CBS 119005</strain>
    </source>
</reference>
<proteinExistence type="predicted"/>